<evidence type="ECO:0000313" key="5">
    <source>
        <dbReference type="EMBL" id="AXK60545.1"/>
    </source>
</evidence>
<dbReference type="FunFam" id="3.40.50.1100:FF:000118">
    <property type="entry name" value="Related to CYS4-cystathionine beta-synthase"/>
    <property type="match status" value="1"/>
</dbReference>
<dbReference type="Gene3D" id="3.40.50.1100">
    <property type="match status" value="2"/>
</dbReference>
<protein>
    <submittedName>
        <fullName evidence="5">Cystathionine beta-synthase</fullName>
    </submittedName>
</protein>
<dbReference type="GO" id="GO:0016765">
    <property type="term" value="F:transferase activity, transferring alkyl or aryl (other than methyl) groups"/>
    <property type="evidence" value="ECO:0007669"/>
    <property type="project" value="UniProtKB-ARBA"/>
</dbReference>
<reference evidence="5 6" key="1">
    <citation type="submission" date="2017-12" db="EMBL/GenBank/DDBJ databases">
        <title>Chromulinavorax destructans is a abundant pathogen of dominant heterotrophic picoflagllates.</title>
        <authorList>
            <person name="Deeg C.M."/>
            <person name="Zimmer M."/>
            <person name="Suttle C.A."/>
        </authorList>
    </citation>
    <scope>NUCLEOTIDE SEQUENCE [LARGE SCALE GENOMIC DNA]</scope>
    <source>
        <strain evidence="5 6">SeV1</strain>
    </source>
</reference>
<dbReference type="InterPro" id="IPR050214">
    <property type="entry name" value="Cys_Synth/Cystath_Beta-Synth"/>
</dbReference>
<proteinExistence type="inferred from homology"/>
<dbReference type="OrthoDB" id="9808024at2"/>
<dbReference type="Proteomes" id="UP000254834">
    <property type="component" value="Chromosome"/>
</dbReference>
<dbReference type="KEGG" id="cdes:C0J27_02180"/>
<evidence type="ECO:0000256" key="3">
    <source>
        <dbReference type="ARBA" id="ARBA00022898"/>
    </source>
</evidence>
<accession>A0A345ZB78</accession>
<dbReference type="InterPro" id="IPR001216">
    <property type="entry name" value="P-phosphate_BS"/>
</dbReference>
<evidence type="ECO:0000256" key="2">
    <source>
        <dbReference type="ARBA" id="ARBA00007103"/>
    </source>
</evidence>
<dbReference type="InterPro" id="IPR001926">
    <property type="entry name" value="TrpB-like_PALP"/>
</dbReference>
<dbReference type="CDD" id="cd01561">
    <property type="entry name" value="CBS_like"/>
    <property type="match status" value="1"/>
</dbReference>
<evidence type="ECO:0000259" key="4">
    <source>
        <dbReference type="Pfam" id="PF00291"/>
    </source>
</evidence>
<dbReference type="PANTHER" id="PTHR10314">
    <property type="entry name" value="CYSTATHIONINE BETA-SYNTHASE"/>
    <property type="match status" value="1"/>
</dbReference>
<gene>
    <name evidence="5" type="ORF">C0J27_02180</name>
</gene>
<dbReference type="InterPro" id="IPR036052">
    <property type="entry name" value="TrpB-like_PALP_sf"/>
</dbReference>
<dbReference type="FunFam" id="3.40.50.1100:FF:000003">
    <property type="entry name" value="Cystathionine beta-synthase"/>
    <property type="match status" value="1"/>
</dbReference>
<evidence type="ECO:0000256" key="1">
    <source>
        <dbReference type="ARBA" id="ARBA00001933"/>
    </source>
</evidence>
<keyword evidence="6" id="KW-1185">Reference proteome</keyword>
<keyword evidence="3" id="KW-0663">Pyridoxal phosphate</keyword>
<organism evidence="5 6">
    <name type="scientific">Candidatus Chromulinivorax destructor</name>
    <dbReference type="NCBI Taxonomy" id="2066483"/>
    <lineage>
        <taxon>Bacteria</taxon>
        <taxon>Candidatus Babelota</taxon>
        <taxon>Candidatus Babeliae</taxon>
        <taxon>Candidatus Babeliales</taxon>
        <taxon>Candidatus Chromulinivoraceae</taxon>
        <taxon>Candidatus Chromulinivorax</taxon>
    </lineage>
</organism>
<feature type="domain" description="Tryptophan synthase beta chain-like PALP" evidence="4">
    <location>
        <begin position="7"/>
        <end position="289"/>
    </location>
</feature>
<dbReference type="Pfam" id="PF00291">
    <property type="entry name" value="PALP"/>
    <property type="match status" value="1"/>
</dbReference>
<sequence length="303" mass="32933">MMHNNLLQAIGNTPLVQVDLQTPCQLYAKLEYLNPGGSVKDRSSLFMIEDAEQRGILQPGGTIIDASSGNQGIATAMIGAIKGYKVIIAVSEKVSKEKLETLKAYGAQVVMCPATSFLQDPNSYHSQAMRIHKETPNSFMPDQYFNLANAMAHYKSLGPEIWRQTEGKITHFIAAAGTGGTISGAGRFLKEQNPNIKIIAVDSNVSYRSTKGHPQPYAIEGMGVDFDSPVLNYDIVDEFFEAPDAQSLAMLQHLARNKGILAGPSSGAVAYAAEQYCKQLKPTDLAVMIMGDSGRAYLTKNFY</sequence>
<comment type="similarity">
    <text evidence="2">Belongs to the cysteine synthase/cystathionine beta-synthase family.</text>
</comment>
<dbReference type="AlphaFoldDB" id="A0A345ZB78"/>
<evidence type="ECO:0000313" key="6">
    <source>
        <dbReference type="Proteomes" id="UP000254834"/>
    </source>
</evidence>
<dbReference type="RefSeq" id="WP_115585560.1">
    <property type="nucleotide sequence ID" value="NZ_CP025544.1"/>
</dbReference>
<name>A0A345ZB78_9BACT</name>
<comment type="cofactor">
    <cofactor evidence="1">
        <name>pyridoxal 5'-phosphate</name>
        <dbReference type="ChEBI" id="CHEBI:597326"/>
    </cofactor>
</comment>
<dbReference type="PROSITE" id="PS00901">
    <property type="entry name" value="CYS_SYNTHASE"/>
    <property type="match status" value="1"/>
</dbReference>
<dbReference type="SUPFAM" id="SSF53686">
    <property type="entry name" value="Tryptophan synthase beta subunit-like PLP-dependent enzymes"/>
    <property type="match status" value="1"/>
</dbReference>
<dbReference type="GO" id="GO:0006535">
    <property type="term" value="P:cysteine biosynthetic process from serine"/>
    <property type="evidence" value="ECO:0007669"/>
    <property type="project" value="InterPro"/>
</dbReference>
<dbReference type="EMBL" id="CP025544">
    <property type="protein sequence ID" value="AXK60545.1"/>
    <property type="molecule type" value="Genomic_DNA"/>
</dbReference>